<dbReference type="InterPro" id="IPR050545">
    <property type="entry name" value="Mycobact_MmpL"/>
</dbReference>
<feature type="transmembrane region" description="Helical" evidence="6">
    <location>
        <begin position="14"/>
        <end position="33"/>
    </location>
</feature>
<feature type="domain" description="SSD" evidence="7">
    <location>
        <begin position="618"/>
        <end position="727"/>
    </location>
</feature>
<dbReference type="Pfam" id="PF03176">
    <property type="entry name" value="MMPL"/>
    <property type="match status" value="2"/>
</dbReference>
<dbReference type="Proteomes" id="UP000730161">
    <property type="component" value="Unassembled WGS sequence"/>
</dbReference>
<dbReference type="PANTHER" id="PTHR33406">
    <property type="entry name" value="MEMBRANE PROTEIN MJ1562-RELATED"/>
    <property type="match status" value="1"/>
</dbReference>
<dbReference type="SUPFAM" id="SSF82866">
    <property type="entry name" value="Multidrug efflux transporter AcrB transmembrane domain"/>
    <property type="match status" value="2"/>
</dbReference>
<gene>
    <name evidence="8" type="ORF">RJ53_05915</name>
</gene>
<feature type="transmembrane region" description="Helical" evidence="6">
    <location>
        <begin position="331"/>
        <end position="356"/>
    </location>
</feature>
<feature type="transmembrane region" description="Helical" evidence="6">
    <location>
        <begin position="229"/>
        <end position="248"/>
    </location>
</feature>
<keyword evidence="2" id="KW-1003">Cell membrane</keyword>
<name>A0A8J7W9E9_9EURY</name>
<dbReference type="GO" id="GO:0005886">
    <property type="term" value="C:plasma membrane"/>
    <property type="evidence" value="ECO:0007669"/>
    <property type="project" value="UniProtKB-SubCell"/>
</dbReference>
<feature type="transmembrane region" description="Helical" evidence="6">
    <location>
        <begin position="203"/>
        <end position="223"/>
    </location>
</feature>
<comment type="caution">
    <text evidence="8">The sequence shown here is derived from an EMBL/GenBank/DDBJ whole genome shotgun (WGS) entry which is preliminary data.</text>
</comment>
<feature type="transmembrane region" description="Helical" evidence="6">
    <location>
        <begin position="579"/>
        <end position="595"/>
    </location>
</feature>
<feature type="transmembrane region" description="Helical" evidence="6">
    <location>
        <begin position="673"/>
        <end position="696"/>
    </location>
</feature>
<dbReference type="OrthoDB" id="42357at2157"/>
<dbReference type="AlphaFoldDB" id="A0A8J7W9E9"/>
<feature type="transmembrane region" description="Helical" evidence="6">
    <location>
        <begin position="255"/>
        <end position="273"/>
    </location>
</feature>
<feature type="transmembrane region" description="Helical" evidence="6">
    <location>
        <begin position="302"/>
        <end position="319"/>
    </location>
</feature>
<feature type="transmembrane region" description="Helical" evidence="6">
    <location>
        <begin position="702"/>
        <end position="725"/>
    </location>
</feature>
<dbReference type="PROSITE" id="PS50156">
    <property type="entry name" value="SSD"/>
    <property type="match status" value="2"/>
</dbReference>
<evidence type="ECO:0000256" key="5">
    <source>
        <dbReference type="ARBA" id="ARBA00023136"/>
    </source>
</evidence>
<dbReference type="InterPro" id="IPR004869">
    <property type="entry name" value="MMPL_dom"/>
</dbReference>
<evidence type="ECO:0000256" key="4">
    <source>
        <dbReference type="ARBA" id="ARBA00022989"/>
    </source>
</evidence>
<proteinExistence type="predicted"/>
<protein>
    <submittedName>
        <fullName evidence="8">Hydrogenase expression protein HypA</fullName>
    </submittedName>
</protein>
<dbReference type="RefSeq" id="WP_211530733.1">
    <property type="nucleotide sequence ID" value="NZ_JWHL01000007.1"/>
</dbReference>
<dbReference type="Gene3D" id="1.20.1640.10">
    <property type="entry name" value="Multidrug efflux transporter AcrB transmembrane domain"/>
    <property type="match status" value="2"/>
</dbReference>
<dbReference type="PANTHER" id="PTHR33406:SF13">
    <property type="entry name" value="MEMBRANE PROTEIN YDFJ"/>
    <property type="match status" value="1"/>
</dbReference>
<evidence type="ECO:0000256" key="3">
    <source>
        <dbReference type="ARBA" id="ARBA00022692"/>
    </source>
</evidence>
<dbReference type="NCBIfam" id="TIGR00921">
    <property type="entry name" value="2A067"/>
    <property type="match status" value="1"/>
</dbReference>
<keyword evidence="9" id="KW-1185">Reference proteome</keyword>
<evidence type="ECO:0000256" key="1">
    <source>
        <dbReference type="ARBA" id="ARBA00004651"/>
    </source>
</evidence>
<evidence type="ECO:0000313" key="8">
    <source>
        <dbReference type="EMBL" id="MBR1369060.1"/>
    </source>
</evidence>
<dbReference type="EMBL" id="JWHL01000007">
    <property type="protein sequence ID" value="MBR1369060.1"/>
    <property type="molecule type" value="Genomic_DNA"/>
</dbReference>
<feature type="transmembrane region" description="Helical" evidence="6">
    <location>
        <begin position="601"/>
        <end position="619"/>
    </location>
</feature>
<keyword evidence="3 6" id="KW-0812">Transmembrane</keyword>
<feature type="transmembrane region" description="Helical" evidence="6">
    <location>
        <begin position="376"/>
        <end position="400"/>
    </location>
</feature>
<evidence type="ECO:0000259" key="7">
    <source>
        <dbReference type="PROSITE" id="PS50156"/>
    </source>
</evidence>
<reference evidence="8" key="1">
    <citation type="submission" date="2014-12" db="EMBL/GenBank/DDBJ databases">
        <authorList>
            <person name="Huang H.-H."/>
            <person name="Chen S.-C."/>
            <person name="Lai M.-C."/>
        </authorList>
    </citation>
    <scope>NUCLEOTIDE SEQUENCE</scope>
    <source>
        <strain evidence="8">K1F9705b</strain>
    </source>
</reference>
<keyword evidence="5 6" id="KW-0472">Membrane</keyword>
<feature type="domain" description="SSD" evidence="7">
    <location>
        <begin position="234"/>
        <end position="353"/>
    </location>
</feature>
<comment type="subcellular location">
    <subcellularLocation>
        <location evidence="1">Cell membrane</location>
        <topology evidence="1">Multi-pass membrane protein</topology>
    </subcellularLocation>
</comment>
<organism evidence="8 9">
    <name type="scientific">Methanocalculus chunghsingensis</name>
    <dbReference type="NCBI Taxonomy" id="156457"/>
    <lineage>
        <taxon>Archaea</taxon>
        <taxon>Methanobacteriati</taxon>
        <taxon>Methanobacteriota</taxon>
        <taxon>Stenosarchaea group</taxon>
        <taxon>Methanomicrobia</taxon>
        <taxon>Methanomicrobiales</taxon>
        <taxon>Methanocalculaceae</taxon>
        <taxon>Methanocalculus</taxon>
    </lineage>
</organism>
<sequence length="743" mass="81296">MRIYELFSEGVNRYPKQIAMAILLILVIGLYGMTLTEMETGHETYVDPDTPRFILLDKYLSTFSSESVMVLIETEDVTNPLILRYMSDLQEDLARERYVTDVTGITDYIQRANGGLLPVSIAEVQAAEEDIDPMLYERLVPTSSMTIIQVVLEPGLPMETQFVIIESLDTVITLSDPPPGVTVGLTGNPAFSKQMMDEMGTSMGMLIGIAMLLMVLAVGLLFSAVRYRLLSVAIVASGLILTFGFMGLAGLKINMVTIAAFPVLIGIGIDYAIQFHSRLDEEVRNYSLPEAVKETMTRSGPSILYAMLATSVGFIAMWTSPLPMIRSFGEVCVIGVVCCYLAALFIVPIFATLFRYEPKPVPVKKGLSAGDRYNQGLGAMVGGISRFPIIILAVCLLLAVGGYSVDDQIIVNTDENTFVPPDMPAKVQIDKVTRAMGPASAMPIFVRGDRVSSLDSITWMHEFQQYLGEKDMITGTRSIADLIIQYNDGSLPETDAEVALILEEVPSNVRDHYISGHSMALIEISTIDMDANIGMSFVDNLEHDIIWYQPPPGITATLTGEGELFTNLIREIRETKTQMTILGFLMIFAFLFLVYRRALKAAIPLIPIMLIVGWNSLIMHSLGIDYTPMTATLGSMTIGIASEYTILITERYYEERERGLPKMDAIRQSVQKIGTAITISGLTTIFGFSALITSSFGMISNFGVLTVISVGFALMGAIIVMPAILSLIGNGKNDQPAGSAQAE</sequence>
<evidence type="ECO:0000313" key="9">
    <source>
        <dbReference type="Proteomes" id="UP000730161"/>
    </source>
</evidence>
<accession>A0A8J7W9E9</accession>
<evidence type="ECO:0000256" key="2">
    <source>
        <dbReference type="ARBA" id="ARBA00022475"/>
    </source>
</evidence>
<evidence type="ECO:0000256" key="6">
    <source>
        <dbReference type="SAM" id="Phobius"/>
    </source>
</evidence>
<keyword evidence="4 6" id="KW-1133">Transmembrane helix</keyword>
<dbReference type="InterPro" id="IPR000731">
    <property type="entry name" value="SSD"/>
</dbReference>